<dbReference type="Pfam" id="PF02893">
    <property type="entry name" value="GRAM"/>
    <property type="match status" value="2"/>
</dbReference>
<dbReference type="InterPro" id="IPR002048">
    <property type="entry name" value="EF_hand_dom"/>
</dbReference>
<dbReference type="SUPFAM" id="SSF47473">
    <property type="entry name" value="EF-hand"/>
    <property type="match status" value="1"/>
</dbReference>
<feature type="compositionally biased region" description="Basic and acidic residues" evidence="4">
    <location>
        <begin position="943"/>
        <end position="954"/>
    </location>
</feature>
<feature type="domain" description="EF-hand" evidence="6">
    <location>
        <begin position="877"/>
        <end position="912"/>
    </location>
</feature>
<dbReference type="GO" id="GO:0003008">
    <property type="term" value="P:system process"/>
    <property type="evidence" value="ECO:0007669"/>
    <property type="project" value="UniProtKB-ARBA"/>
</dbReference>
<feature type="compositionally biased region" description="Basic and acidic residues" evidence="4">
    <location>
        <begin position="1183"/>
        <end position="1196"/>
    </location>
</feature>
<accession>A0A6F9DV06</accession>
<protein>
    <submittedName>
        <fullName evidence="7">TBC1 domain family member 9</fullName>
    </submittedName>
</protein>
<dbReference type="Gene3D" id="1.10.472.80">
    <property type="entry name" value="Ypt/Rab-GAP domain of gyp1p, domain 3"/>
    <property type="match status" value="1"/>
</dbReference>
<name>A0A6F9DV06_9ASCI</name>
<feature type="region of interest" description="Disordered" evidence="4">
    <location>
        <begin position="1258"/>
        <end position="1282"/>
    </location>
</feature>
<dbReference type="Gene3D" id="1.10.10.750">
    <property type="entry name" value="Ypt/Rab-GAP domain of gyp1p, domain 1"/>
    <property type="match status" value="1"/>
</dbReference>
<evidence type="ECO:0000256" key="4">
    <source>
        <dbReference type="SAM" id="MobiDB-lite"/>
    </source>
</evidence>
<dbReference type="EMBL" id="LR790981">
    <property type="protein sequence ID" value="CAB3266843.1"/>
    <property type="molecule type" value="mRNA"/>
</dbReference>
<feature type="region of interest" description="Disordered" evidence="4">
    <location>
        <begin position="932"/>
        <end position="970"/>
    </location>
</feature>
<dbReference type="GO" id="GO:0005509">
    <property type="term" value="F:calcium ion binding"/>
    <property type="evidence" value="ECO:0007669"/>
    <property type="project" value="InterPro"/>
</dbReference>
<feature type="compositionally biased region" description="Low complexity" evidence="4">
    <location>
        <begin position="414"/>
        <end position="428"/>
    </location>
</feature>
<feature type="compositionally biased region" description="Polar residues" evidence="4">
    <location>
        <begin position="1153"/>
        <end position="1162"/>
    </location>
</feature>
<evidence type="ECO:0000259" key="5">
    <source>
        <dbReference type="PROSITE" id="PS50086"/>
    </source>
</evidence>
<feature type="region of interest" description="Disordered" evidence="4">
    <location>
        <begin position="1148"/>
        <end position="1210"/>
    </location>
</feature>
<reference evidence="7" key="1">
    <citation type="submission" date="2020-04" db="EMBL/GenBank/DDBJ databases">
        <authorList>
            <person name="Neveu A P."/>
        </authorList>
    </citation>
    <scope>NUCLEOTIDE SEQUENCE</scope>
    <source>
        <tissue evidence="7">Whole embryo</tissue>
    </source>
</reference>
<dbReference type="InterPro" id="IPR018247">
    <property type="entry name" value="EF_Hand_1_Ca_BS"/>
</dbReference>
<evidence type="ECO:0000313" key="7">
    <source>
        <dbReference type="EMBL" id="CAB3266843.1"/>
    </source>
</evidence>
<dbReference type="InterPro" id="IPR036014">
    <property type="entry name" value="TCB1D9/TCB1D9B_PH-GRAM1"/>
</dbReference>
<dbReference type="SMART" id="SM00568">
    <property type="entry name" value="GRAM"/>
    <property type="match status" value="2"/>
</dbReference>
<feature type="compositionally biased region" description="Low complexity" evidence="4">
    <location>
        <begin position="955"/>
        <end position="966"/>
    </location>
</feature>
<keyword evidence="3" id="KW-0106">Calcium</keyword>
<dbReference type="CDD" id="cd13354">
    <property type="entry name" value="PH-GRAM2_TCB1D9_TCB1D9B"/>
    <property type="match status" value="1"/>
</dbReference>
<evidence type="ECO:0000256" key="1">
    <source>
        <dbReference type="ARBA" id="ARBA00022468"/>
    </source>
</evidence>
<dbReference type="InterPro" id="IPR011993">
    <property type="entry name" value="PH-like_dom_sf"/>
</dbReference>
<dbReference type="GO" id="GO:0005096">
    <property type="term" value="F:GTPase activator activity"/>
    <property type="evidence" value="ECO:0007669"/>
    <property type="project" value="UniProtKB-KW"/>
</dbReference>
<dbReference type="InterPro" id="IPR035969">
    <property type="entry name" value="Rab-GAP_TBC_sf"/>
</dbReference>
<feature type="compositionally biased region" description="Low complexity" evidence="4">
    <location>
        <begin position="1198"/>
        <end position="1210"/>
    </location>
</feature>
<dbReference type="SUPFAM" id="SSF47923">
    <property type="entry name" value="Ypt/Rab-GAP domain of gyp1p"/>
    <property type="match status" value="2"/>
</dbReference>
<dbReference type="PANTHER" id="PTHR47666:SF1">
    <property type="entry name" value="PROTEIN VASCULAR ASSOCIATED DEATH 1, CHLOROPLASTIC"/>
    <property type="match status" value="1"/>
</dbReference>
<dbReference type="SMART" id="SM00164">
    <property type="entry name" value="TBC"/>
    <property type="match status" value="1"/>
</dbReference>
<sequence>MWLRPTEVLLANALWVTERANLYFILQRRKGHGDKGLSSILVNTLDTVLDSSTKVSPYRILHQTPTSEISFQIATGTSKKDIFAKWEWLEQNVMATLDTFESESDVTEFLIGKVESLVATQKKHARSESDSTKKFKEASIKFHHLFGMPAEEKLVNYYSCSFWKRKVPRQGWLYLSVNHLCFYSFLLGKEAKMVIRWTDVTNMEKNSTVLVPESITVSTRENNFVFSMFMNISETYNLMAQLANIAIRQLLDREGFEEDTSLLERIVTTSRNDKQRSKKKKKMPTLKRDLDARARSERYRLVFRLPKTEKLDGHIQCTLWAVYDKKHIWGNLFLSQNFICFSGQFQEVINLVIPMREVNIVEKADSSNVLPNPISITTRGKMTFLFGHLHERDFLLNLISDFLSKTKHNSYRTSKTSVSSPSSASPPSGIGEEQTTSSDPFDKEENGNTIELQPALFSVFKRLNPSDIDPKETVKEHLWSIHFTEYGRGVCMYRTPKTRELVMKGIPDKLRGEIWMIYSGAINEMASHEGYYQSLVEQCMGKCTLATDEIERDLHRSLPEHPAFQSPRGIGALRRVLTAYAFRNPSIGYCQAMNIVTSVMLLYATEEQAFWLLVSLCERLLPDYYNTRVVGALVDQGVFDDLTKQYLSRIHTKLEALGVVRTVTLSWFLTLFLCSMPFDSAVRVVDAFFYDGARVVFQIALRILKANEEQLLKCNDDGEAMTILASYLDNVGNRDAKVPTFTHSSQCYTSPASSPAAPIDISDLISEAYSNYSQVTTEKVEKMRFKQRMEVVQRLEDTTARSIVRGLQTETKFSFDELKDLLLLFKEEQLSRAYWGTLNTENKDYDPSKPQYESYVANMEQFRLMFGSLCPWSYGTHAEQLSDLIFRLCDKDNDNLVNFKDFAVNLGIICRGEPQKKLQLLYQLHLLPLEEVESSNNSSNIDKTPDDDGQEKEIPQQSNPTTPQTPKETQLASFVPDGEVVHNEPLMVGAVEDYFANVHSSSPSGSPMKGDSPYEANESPENKMSAESNESSEEAVDRPSTFPEPLVQADGDVNQKEGELETLLEPKKDTAPEIVKDYNFYLAKYEREKMGVDQLKNLPHLDQEQFIQLCKTMYNLFREDPKEQQLYHSIATVATLLLQMGEVGKQFKKGKSAASSRNNTPQHFPAQPKPEVNTNLASETEQDIVHSRSSSDEVDKVASGATSGSSSCATSGDFERISSYLVVSSEGSDEFTSGSEKFVKITDSSAETVLDDAARLEGLSLDENPGVEDKTDNESAKQDESAVKTDLQVEIEDVGTDTVLVTSAKQISAIVMHGGGDNEDWSVSFEQFLASVLTEPPLCEFFERKYEIADAIARLRNRHVLERQTSSVSSPDLETPASNFASA</sequence>
<dbReference type="Gene3D" id="1.10.238.10">
    <property type="entry name" value="EF-hand"/>
    <property type="match status" value="1"/>
</dbReference>
<keyword evidence="1" id="KW-0343">GTPase activation</keyword>
<proteinExistence type="evidence at transcript level"/>
<keyword evidence="2" id="KW-0677">Repeat</keyword>
<dbReference type="CDD" id="cd13351">
    <property type="entry name" value="PH-GRAM1_TCB1D9_TCB1D9B"/>
    <property type="match status" value="1"/>
</dbReference>
<feature type="region of interest" description="Disordered" evidence="4">
    <location>
        <begin position="1363"/>
        <end position="1383"/>
    </location>
</feature>
<gene>
    <name evidence="7" type="primary">Tbc1d9b</name>
</gene>
<dbReference type="FunFam" id="1.10.8.270:FF:000002">
    <property type="entry name" value="TBC1 domain family member 9B"/>
    <property type="match status" value="1"/>
</dbReference>
<dbReference type="PROSITE" id="PS00018">
    <property type="entry name" value="EF_HAND_1"/>
    <property type="match status" value="1"/>
</dbReference>
<organism evidence="7">
    <name type="scientific">Phallusia mammillata</name>
    <dbReference type="NCBI Taxonomy" id="59560"/>
    <lineage>
        <taxon>Eukaryota</taxon>
        <taxon>Metazoa</taxon>
        <taxon>Chordata</taxon>
        <taxon>Tunicata</taxon>
        <taxon>Ascidiacea</taxon>
        <taxon>Phlebobranchia</taxon>
        <taxon>Ascidiidae</taxon>
        <taxon>Phallusia</taxon>
    </lineage>
</organism>
<dbReference type="Pfam" id="PF00566">
    <property type="entry name" value="RabGAP-TBC"/>
    <property type="match status" value="1"/>
</dbReference>
<dbReference type="InterPro" id="IPR000195">
    <property type="entry name" value="Rab-GAP-TBC_dom"/>
</dbReference>
<feature type="region of interest" description="Disordered" evidence="4">
    <location>
        <begin position="412"/>
        <end position="446"/>
    </location>
</feature>
<dbReference type="FunFam" id="2.30.29.30:FF:000013">
    <property type="entry name" value="Putative TBC1 domain family member 8B"/>
    <property type="match status" value="1"/>
</dbReference>
<evidence type="ECO:0000256" key="3">
    <source>
        <dbReference type="ARBA" id="ARBA00022837"/>
    </source>
</evidence>
<dbReference type="InterPro" id="IPR004182">
    <property type="entry name" value="GRAM"/>
</dbReference>
<dbReference type="Gene3D" id="2.30.29.30">
    <property type="entry name" value="Pleckstrin-homology domain (PH domain)/Phosphotyrosine-binding domain (PTB)"/>
    <property type="match status" value="2"/>
</dbReference>
<dbReference type="InterPro" id="IPR011992">
    <property type="entry name" value="EF-hand-dom_pair"/>
</dbReference>
<dbReference type="PANTHER" id="PTHR47666">
    <property type="entry name" value="PROTEIN VASCULAR ASSOCIATED DEATH 1, CHLOROPLASTIC"/>
    <property type="match status" value="1"/>
</dbReference>
<dbReference type="Gene3D" id="1.10.8.270">
    <property type="entry name" value="putative rabgap domain of human tbc1 domain family member 14 like domains"/>
    <property type="match status" value="1"/>
</dbReference>
<dbReference type="PROSITE" id="PS50086">
    <property type="entry name" value="TBC_RABGAP"/>
    <property type="match status" value="1"/>
</dbReference>
<dbReference type="InterPro" id="IPR036017">
    <property type="entry name" value="TCB1D9/TCB1D9B_PH-GRAM2"/>
</dbReference>
<feature type="compositionally biased region" description="Basic and acidic residues" evidence="4">
    <location>
        <begin position="1267"/>
        <end position="1282"/>
    </location>
</feature>
<dbReference type="PROSITE" id="PS50222">
    <property type="entry name" value="EF_HAND_2"/>
    <property type="match status" value="1"/>
</dbReference>
<evidence type="ECO:0000259" key="6">
    <source>
        <dbReference type="PROSITE" id="PS50222"/>
    </source>
</evidence>
<evidence type="ECO:0000256" key="2">
    <source>
        <dbReference type="ARBA" id="ARBA00022737"/>
    </source>
</evidence>
<feature type="region of interest" description="Disordered" evidence="4">
    <location>
        <begin position="999"/>
        <end position="1048"/>
    </location>
</feature>
<feature type="domain" description="Rab-GAP TBC" evidence="5">
    <location>
        <begin position="505"/>
        <end position="692"/>
    </location>
</feature>